<keyword evidence="2" id="KW-0012">Acyltransferase</keyword>
<keyword evidence="3" id="KW-1185">Reference proteome</keyword>
<dbReference type="GO" id="GO:0034587">
    <property type="term" value="P:piRNA processing"/>
    <property type="evidence" value="ECO:0007669"/>
    <property type="project" value="TreeGrafter"/>
</dbReference>
<dbReference type="OrthoDB" id="5962536at2759"/>
<dbReference type="EMBL" id="SRLO01000213">
    <property type="protein sequence ID" value="TNN66874.1"/>
    <property type="molecule type" value="Genomic_DNA"/>
</dbReference>
<keyword evidence="2" id="KW-0808">Transferase</keyword>
<protein>
    <submittedName>
        <fullName evidence="2">Glycerol-3-phosphate acyltransferase 2, mitochondrial</fullName>
    </submittedName>
</protein>
<accession>A0A4Z2HPI8</accession>
<dbReference type="GO" id="GO:0006631">
    <property type="term" value="P:fatty acid metabolic process"/>
    <property type="evidence" value="ECO:0007669"/>
    <property type="project" value="TreeGrafter"/>
</dbReference>
<dbReference type="Proteomes" id="UP000314294">
    <property type="component" value="Unassembled WGS sequence"/>
</dbReference>
<dbReference type="GO" id="GO:0031966">
    <property type="term" value="C:mitochondrial membrane"/>
    <property type="evidence" value="ECO:0007669"/>
    <property type="project" value="TreeGrafter"/>
</dbReference>
<dbReference type="GO" id="GO:0008654">
    <property type="term" value="P:phospholipid biosynthetic process"/>
    <property type="evidence" value="ECO:0007669"/>
    <property type="project" value="TreeGrafter"/>
</dbReference>
<feature type="compositionally biased region" description="Basic and acidic residues" evidence="1">
    <location>
        <begin position="214"/>
        <end position="244"/>
    </location>
</feature>
<reference evidence="2 3" key="1">
    <citation type="submission" date="2019-03" db="EMBL/GenBank/DDBJ databases">
        <title>First draft genome of Liparis tanakae, snailfish: a comprehensive survey of snailfish specific genes.</title>
        <authorList>
            <person name="Kim W."/>
            <person name="Song I."/>
            <person name="Jeong J.-H."/>
            <person name="Kim D."/>
            <person name="Kim S."/>
            <person name="Ryu S."/>
            <person name="Song J.Y."/>
            <person name="Lee S.K."/>
        </authorList>
    </citation>
    <scope>NUCLEOTIDE SEQUENCE [LARGE SCALE GENOMIC DNA]</scope>
    <source>
        <tissue evidence="2">Muscle</tissue>
    </source>
</reference>
<proteinExistence type="predicted"/>
<evidence type="ECO:0000313" key="2">
    <source>
        <dbReference type="EMBL" id="TNN66874.1"/>
    </source>
</evidence>
<dbReference type="GO" id="GO:0006072">
    <property type="term" value="P:glycerol-3-phosphate metabolic process"/>
    <property type="evidence" value="ECO:0007669"/>
    <property type="project" value="TreeGrafter"/>
</dbReference>
<dbReference type="AlphaFoldDB" id="A0A4Z2HPI8"/>
<dbReference type="PANTHER" id="PTHR12563:SF15">
    <property type="entry name" value="GLYCEROL-3-PHOSPHATE ACYLTRANSFERASE 2, MITOCHONDRIAL"/>
    <property type="match status" value="1"/>
</dbReference>
<feature type="region of interest" description="Disordered" evidence="1">
    <location>
        <begin position="1"/>
        <end position="33"/>
    </location>
</feature>
<dbReference type="InterPro" id="IPR022284">
    <property type="entry name" value="GPAT/DHAPAT"/>
</dbReference>
<sequence>MGYLGRTQPDAPVSTHRKMAAPTNRKKGFSTRASTHSFPAWNMVLRSRNGPQDEEGLRLGTDGRTGSPLVYVYVRQSAADCALIPLVLFCHNLRVPYTVCPLPITSSLIRSLLQKVGVILLPPSAPTEQDAEMDSLYSPVMTTLARELLHEGQAMSLGVSAESGRGGRWLARVTQLVKEGSVPDVSLVPVGLSYDCVPEANAQQMDKVLQTVSDGEKKGIDHKKERGEEERRGGGEEERRCLGT</sequence>
<evidence type="ECO:0000313" key="3">
    <source>
        <dbReference type="Proteomes" id="UP000314294"/>
    </source>
</evidence>
<feature type="compositionally biased region" description="Basic residues" evidence="1">
    <location>
        <begin position="15"/>
        <end position="29"/>
    </location>
</feature>
<comment type="caution">
    <text evidence="2">The sequence shown here is derived from an EMBL/GenBank/DDBJ whole genome shotgun (WGS) entry which is preliminary data.</text>
</comment>
<dbReference type="GO" id="GO:0019432">
    <property type="term" value="P:triglyceride biosynthetic process"/>
    <property type="evidence" value="ECO:0007669"/>
    <property type="project" value="TreeGrafter"/>
</dbReference>
<gene>
    <name evidence="2" type="primary">Gpat2</name>
    <name evidence="2" type="ORF">EYF80_022943</name>
</gene>
<evidence type="ECO:0000256" key="1">
    <source>
        <dbReference type="SAM" id="MobiDB-lite"/>
    </source>
</evidence>
<organism evidence="2 3">
    <name type="scientific">Liparis tanakae</name>
    <name type="common">Tanaka's snailfish</name>
    <dbReference type="NCBI Taxonomy" id="230148"/>
    <lineage>
        <taxon>Eukaryota</taxon>
        <taxon>Metazoa</taxon>
        <taxon>Chordata</taxon>
        <taxon>Craniata</taxon>
        <taxon>Vertebrata</taxon>
        <taxon>Euteleostomi</taxon>
        <taxon>Actinopterygii</taxon>
        <taxon>Neopterygii</taxon>
        <taxon>Teleostei</taxon>
        <taxon>Neoteleostei</taxon>
        <taxon>Acanthomorphata</taxon>
        <taxon>Eupercaria</taxon>
        <taxon>Perciformes</taxon>
        <taxon>Cottioidei</taxon>
        <taxon>Cottales</taxon>
        <taxon>Liparidae</taxon>
        <taxon>Liparis</taxon>
    </lineage>
</organism>
<dbReference type="GO" id="GO:0004366">
    <property type="term" value="F:glycerol-3-phosphate O-acyltransferase activity"/>
    <property type="evidence" value="ECO:0007669"/>
    <property type="project" value="TreeGrafter"/>
</dbReference>
<name>A0A4Z2HPI8_9TELE</name>
<feature type="region of interest" description="Disordered" evidence="1">
    <location>
        <begin position="211"/>
        <end position="244"/>
    </location>
</feature>
<dbReference type="PANTHER" id="PTHR12563">
    <property type="entry name" value="GLYCEROL-3-PHOSPHATE ACYLTRANSFERASE"/>
    <property type="match status" value="1"/>
</dbReference>